<dbReference type="OMA" id="VSTHKNW"/>
<evidence type="ECO:0000256" key="4">
    <source>
        <dbReference type="ARBA" id="ARBA00023136"/>
    </source>
</evidence>
<dbReference type="GO" id="GO:0042802">
    <property type="term" value="F:identical protein binding"/>
    <property type="evidence" value="ECO:0007669"/>
    <property type="project" value="UniProtKB-ARBA"/>
</dbReference>
<proteinExistence type="inferred from homology"/>
<dbReference type="InterPro" id="IPR008733">
    <property type="entry name" value="PEX11"/>
</dbReference>
<dbReference type="AlphaFoldDB" id="A0A1Y1HL88"/>
<dbReference type="Pfam" id="PF05648">
    <property type="entry name" value="PEX11"/>
    <property type="match status" value="1"/>
</dbReference>
<reference evidence="6 7" key="1">
    <citation type="journal article" date="2014" name="Nat. Commun.">
        <title>Klebsormidium flaccidum genome reveals primary factors for plant terrestrial adaptation.</title>
        <authorList>
            <person name="Hori K."/>
            <person name="Maruyama F."/>
            <person name="Fujisawa T."/>
            <person name="Togashi T."/>
            <person name="Yamamoto N."/>
            <person name="Seo M."/>
            <person name="Sato S."/>
            <person name="Yamada T."/>
            <person name="Mori H."/>
            <person name="Tajima N."/>
            <person name="Moriyama T."/>
            <person name="Ikeuchi M."/>
            <person name="Watanabe M."/>
            <person name="Wada H."/>
            <person name="Kobayashi K."/>
            <person name="Saito M."/>
            <person name="Masuda T."/>
            <person name="Sasaki-Sekimoto Y."/>
            <person name="Mashiguchi K."/>
            <person name="Awai K."/>
            <person name="Shimojima M."/>
            <person name="Masuda S."/>
            <person name="Iwai M."/>
            <person name="Nobusawa T."/>
            <person name="Narise T."/>
            <person name="Kondo S."/>
            <person name="Saito H."/>
            <person name="Sato R."/>
            <person name="Murakawa M."/>
            <person name="Ihara Y."/>
            <person name="Oshima-Yamada Y."/>
            <person name="Ohtaka K."/>
            <person name="Satoh M."/>
            <person name="Sonobe K."/>
            <person name="Ishii M."/>
            <person name="Ohtani R."/>
            <person name="Kanamori-Sato M."/>
            <person name="Honoki R."/>
            <person name="Miyazaki D."/>
            <person name="Mochizuki H."/>
            <person name="Umetsu J."/>
            <person name="Higashi K."/>
            <person name="Shibata D."/>
            <person name="Kamiya Y."/>
            <person name="Sato N."/>
            <person name="Nakamura Y."/>
            <person name="Tabata S."/>
            <person name="Ida S."/>
            <person name="Kurokawa K."/>
            <person name="Ohta H."/>
        </authorList>
    </citation>
    <scope>NUCLEOTIDE SEQUENCE [LARGE SCALE GENOMIC DNA]</scope>
    <source>
        <strain evidence="6 7">NIES-2285</strain>
    </source>
</reference>
<dbReference type="GO" id="GO:0016559">
    <property type="term" value="P:peroxisome fission"/>
    <property type="evidence" value="ECO:0000318"/>
    <property type="project" value="GO_Central"/>
</dbReference>
<evidence type="ECO:0000256" key="3">
    <source>
        <dbReference type="ARBA" id="ARBA00022593"/>
    </source>
</evidence>
<accession>A0A1Y1HL88</accession>
<comment type="similarity">
    <text evidence="2">Belongs to the peroxin-11 family.</text>
</comment>
<evidence type="ECO:0000256" key="1">
    <source>
        <dbReference type="ARBA" id="ARBA00004585"/>
    </source>
</evidence>
<evidence type="ECO:0000313" key="6">
    <source>
        <dbReference type="EMBL" id="GAQ78412.1"/>
    </source>
</evidence>
<dbReference type="EMBL" id="DF236961">
    <property type="protein sequence ID" value="GAQ78412.1"/>
    <property type="molecule type" value="Genomic_DNA"/>
</dbReference>
<keyword evidence="5" id="KW-0576">Peroxisome</keyword>
<dbReference type="OrthoDB" id="411017at2759"/>
<dbReference type="GO" id="GO:0005778">
    <property type="term" value="C:peroxisomal membrane"/>
    <property type="evidence" value="ECO:0000318"/>
    <property type="project" value="GO_Central"/>
</dbReference>
<keyword evidence="4" id="KW-0472">Membrane</keyword>
<name>A0A1Y1HL88_KLENI</name>
<dbReference type="Proteomes" id="UP000054558">
    <property type="component" value="Unassembled WGS sequence"/>
</dbReference>
<gene>
    <name evidence="6" type="ORF">KFL_000120580</name>
</gene>
<comment type="subcellular location">
    <subcellularLocation>
        <location evidence="1">Peroxisome membrane</location>
        <topology evidence="1">Multi-pass membrane protein</topology>
    </subcellularLocation>
</comment>
<dbReference type="STRING" id="105231.A0A1Y1HL88"/>
<protein>
    <submittedName>
        <fullName evidence="6">Peroxin 11 family protein</fullName>
    </submittedName>
</protein>
<evidence type="ECO:0000313" key="7">
    <source>
        <dbReference type="Proteomes" id="UP000054558"/>
    </source>
</evidence>
<evidence type="ECO:0000256" key="2">
    <source>
        <dbReference type="ARBA" id="ARBA00008194"/>
    </source>
</evidence>
<organism evidence="6 7">
    <name type="scientific">Klebsormidium nitens</name>
    <name type="common">Green alga</name>
    <name type="synonym">Ulothrix nitens</name>
    <dbReference type="NCBI Taxonomy" id="105231"/>
    <lineage>
        <taxon>Eukaryota</taxon>
        <taxon>Viridiplantae</taxon>
        <taxon>Streptophyta</taxon>
        <taxon>Klebsormidiophyceae</taxon>
        <taxon>Klebsormidiales</taxon>
        <taxon>Klebsormidiaceae</taxon>
        <taxon>Klebsormidium</taxon>
    </lineage>
</organism>
<dbReference type="GO" id="GO:0044375">
    <property type="term" value="P:regulation of peroxisome size"/>
    <property type="evidence" value="ECO:0007669"/>
    <property type="project" value="UniProtKB-ARBA"/>
</dbReference>
<keyword evidence="3" id="KW-0962">Peroxisome biogenesis</keyword>
<dbReference type="PANTHER" id="PTHR12652">
    <property type="entry name" value="PEROXISOMAL BIOGENESIS FACTOR 11"/>
    <property type="match status" value="1"/>
</dbReference>
<keyword evidence="7" id="KW-1185">Reference proteome</keyword>
<evidence type="ECO:0000256" key="5">
    <source>
        <dbReference type="ARBA" id="ARBA00023140"/>
    </source>
</evidence>
<dbReference type="PANTHER" id="PTHR12652:SF50">
    <property type="entry name" value="PEROXIN 11"/>
    <property type="match status" value="1"/>
</dbReference>
<sequence>MASQKDTLDKAVAFFQKRDGVDKALKICRYTSKLLLKTDVVAPSSHLAQRLAEFEGSVGISRKAFRLGKFLQDLDAVRKGPKLSTRDGLLHLIANGFEGAYYFTEQGIWLAKAGLIDKRHCAPLTKISAWTEFFGYFGSVSLSLLAISSTYRREAELINELRAQGKTTVGDGSEDDVRLKELAQLRAKRLLKMIAVAQDAADALLALDDMMERKSVLKNPALLALAGLLSALIGAYKCWPT</sequence>